<feature type="transmembrane region" description="Helical" evidence="10">
    <location>
        <begin position="449"/>
        <end position="468"/>
    </location>
</feature>
<name>A0A444TZH6_ACIRT</name>
<keyword evidence="7 10" id="KW-1133">Transmembrane helix</keyword>
<dbReference type="AlphaFoldDB" id="A0A444TZH6"/>
<dbReference type="GO" id="GO:0015179">
    <property type="term" value="F:L-amino acid transmembrane transporter activity"/>
    <property type="evidence" value="ECO:0007669"/>
    <property type="project" value="TreeGrafter"/>
</dbReference>
<feature type="region of interest" description="Disordered" evidence="9">
    <location>
        <begin position="779"/>
        <end position="813"/>
    </location>
</feature>
<dbReference type="PANTHER" id="PTHR11785:SF515">
    <property type="entry name" value="LARGE NEUTRAL AMINO ACIDS TRANSPORTER SMALL SUBUNIT 1"/>
    <property type="match status" value="1"/>
</dbReference>
<dbReference type="InterPro" id="IPR015915">
    <property type="entry name" value="Kelch-typ_b-propeller"/>
</dbReference>
<comment type="subcellular location">
    <subcellularLocation>
        <location evidence="1">Cell membrane</location>
        <topology evidence="1">Multi-pass membrane protein</topology>
    </subcellularLocation>
</comment>
<evidence type="ECO:0000256" key="8">
    <source>
        <dbReference type="ARBA" id="ARBA00023136"/>
    </source>
</evidence>
<feature type="compositionally biased region" description="Basic and acidic residues" evidence="9">
    <location>
        <begin position="967"/>
        <end position="976"/>
    </location>
</feature>
<feature type="region of interest" description="Disordered" evidence="9">
    <location>
        <begin position="835"/>
        <end position="867"/>
    </location>
</feature>
<evidence type="ECO:0000256" key="5">
    <source>
        <dbReference type="ARBA" id="ARBA00022692"/>
    </source>
</evidence>
<gene>
    <name evidence="11" type="ORF">EOD39_2674</name>
</gene>
<evidence type="ECO:0000256" key="2">
    <source>
        <dbReference type="ARBA" id="ARBA00007040"/>
    </source>
</evidence>
<accession>A0A444TZH6</accession>
<organism evidence="11 12">
    <name type="scientific">Acipenser ruthenus</name>
    <name type="common">Sterlet sturgeon</name>
    <dbReference type="NCBI Taxonomy" id="7906"/>
    <lineage>
        <taxon>Eukaryota</taxon>
        <taxon>Metazoa</taxon>
        <taxon>Chordata</taxon>
        <taxon>Craniata</taxon>
        <taxon>Vertebrata</taxon>
        <taxon>Euteleostomi</taxon>
        <taxon>Actinopterygii</taxon>
        <taxon>Chondrostei</taxon>
        <taxon>Acipenseriformes</taxon>
        <taxon>Acipenseridae</taxon>
        <taxon>Acipenser</taxon>
    </lineage>
</organism>
<evidence type="ECO:0000313" key="11">
    <source>
        <dbReference type="EMBL" id="RXM28299.1"/>
    </source>
</evidence>
<dbReference type="InterPro" id="IPR050598">
    <property type="entry name" value="AminoAcid_Transporter"/>
</dbReference>
<dbReference type="SUPFAM" id="SSF117281">
    <property type="entry name" value="Kelch motif"/>
    <property type="match status" value="1"/>
</dbReference>
<evidence type="ECO:0000256" key="3">
    <source>
        <dbReference type="ARBA" id="ARBA00022448"/>
    </source>
</evidence>
<feature type="compositionally biased region" description="Acidic residues" evidence="9">
    <location>
        <begin position="927"/>
        <end position="966"/>
    </location>
</feature>
<evidence type="ECO:0000256" key="10">
    <source>
        <dbReference type="SAM" id="Phobius"/>
    </source>
</evidence>
<dbReference type="GO" id="GO:0005886">
    <property type="term" value="C:plasma membrane"/>
    <property type="evidence" value="ECO:0007669"/>
    <property type="project" value="UniProtKB-SubCell"/>
</dbReference>
<feature type="transmembrane region" description="Helical" evidence="10">
    <location>
        <begin position="245"/>
        <end position="262"/>
    </location>
</feature>
<dbReference type="Gene3D" id="2.120.10.80">
    <property type="entry name" value="Kelch-type beta propeller"/>
    <property type="match status" value="1"/>
</dbReference>
<keyword evidence="8 10" id="KW-0472">Membrane</keyword>
<keyword evidence="6" id="KW-0029">Amino-acid transport</keyword>
<comment type="caution">
    <text evidence="11">The sequence shown here is derived from an EMBL/GenBank/DDBJ whole genome shotgun (WGS) entry which is preliminary data.</text>
</comment>
<feature type="region of interest" description="Disordered" evidence="9">
    <location>
        <begin position="1"/>
        <end position="46"/>
    </location>
</feature>
<comment type="similarity">
    <text evidence="2">Belongs to the amino acid-polyamine-organocation (APC) superfamily. L-type amino acid transporter (LAT) (TC 2.A.3.8) family.</text>
</comment>
<feature type="transmembrane region" description="Helical" evidence="10">
    <location>
        <begin position="178"/>
        <end position="198"/>
    </location>
</feature>
<dbReference type="FunFam" id="1.20.1740.10:FF:000003">
    <property type="entry name" value="Y+L amino acid transporter 1 isoform X1"/>
    <property type="match status" value="1"/>
</dbReference>
<dbReference type="Pfam" id="PF24681">
    <property type="entry name" value="Kelch_KLHDC2_KLHL20_DRC7"/>
    <property type="match status" value="1"/>
</dbReference>
<dbReference type="Gene3D" id="1.20.1740.10">
    <property type="entry name" value="Amino acid/polyamine transporter I"/>
    <property type="match status" value="1"/>
</dbReference>
<dbReference type="PANTHER" id="PTHR11785">
    <property type="entry name" value="AMINO ACID TRANSPORTER"/>
    <property type="match status" value="1"/>
</dbReference>
<feature type="transmembrane region" description="Helical" evidence="10">
    <location>
        <begin position="57"/>
        <end position="75"/>
    </location>
</feature>
<protein>
    <submittedName>
        <fullName evidence="11">Large neutral amino acids transporter small subunit 1</fullName>
    </submittedName>
</protein>
<reference evidence="11 12" key="1">
    <citation type="submission" date="2019-01" db="EMBL/GenBank/DDBJ databases">
        <title>Draft Genome and Complete Hox-Cluster Characterization of the Sterlet Sturgeon (Acipenser ruthenus).</title>
        <authorList>
            <person name="Wei Q."/>
        </authorList>
    </citation>
    <scope>NUCLEOTIDE SEQUENCE [LARGE SCALE GENOMIC DNA]</scope>
    <source>
        <strain evidence="11">WHYD16114868_AA</strain>
        <tissue evidence="11">Blood</tissue>
    </source>
</reference>
<keyword evidence="12" id="KW-1185">Reference proteome</keyword>
<keyword evidence="4" id="KW-1003">Cell membrane</keyword>
<evidence type="ECO:0000313" key="12">
    <source>
        <dbReference type="Proteomes" id="UP000289886"/>
    </source>
</evidence>
<dbReference type="Pfam" id="PF13520">
    <property type="entry name" value="AA_permease_2"/>
    <property type="match status" value="1"/>
</dbReference>
<keyword evidence="5 10" id="KW-0812">Transmembrane</keyword>
<feature type="transmembrane region" description="Helical" evidence="10">
    <location>
        <begin position="383"/>
        <end position="409"/>
    </location>
</feature>
<feature type="region of interest" description="Disordered" evidence="9">
    <location>
        <begin position="926"/>
        <end position="979"/>
    </location>
</feature>
<evidence type="ECO:0000256" key="7">
    <source>
        <dbReference type="ARBA" id="ARBA00022989"/>
    </source>
</evidence>
<feature type="transmembrane region" description="Helical" evidence="10">
    <location>
        <begin position="148"/>
        <end position="166"/>
    </location>
</feature>
<feature type="transmembrane region" description="Helical" evidence="10">
    <location>
        <begin position="204"/>
        <end position="224"/>
    </location>
</feature>
<dbReference type="Proteomes" id="UP000289886">
    <property type="component" value="Unassembled WGS sequence"/>
</dbReference>
<evidence type="ECO:0000256" key="4">
    <source>
        <dbReference type="ARBA" id="ARBA00022475"/>
    </source>
</evidence>
<dbReference type="InterPro" id="IPR002293">
    <property type="entry name" value="AA/rel_permease1"/>
</dbReference>
<evidence type="ECO:0000256" key="6">
    <source>
        <dbReference type="ARBA" id="ARBA00022970"/>
    </source>
</evidence>
<proteinExistence type="inferred from homology"/>
<feature type="transmembrane region" description="Helical" evidence="10">
    <location>
        <begin position="282"/>
        <end position="302"/>
    </location>
</feature>
<dbReference type="GO" id="GO:0015175">
    <property type="term" value="F:neutral L-amino acid transmembrane transporter activity"/>
    <property type="evidence" value="ECO:0007669"/>
    <property type="project" value="TreeGrafter"/>
</dbReference>
<feature type="transmembrane region" description="Helical" evidence="10">
    <location>
        <begin position="323"/>
        <end position="344"/>
    </location>
</feature>
<feature type="transmembrane region" description="Helical" evidence="10">
    <location>
        <begin position="421"/>
        <end position="443"/>
    </location>
</feature>
<evidence type="ECO:0000256" key="9">
    <source>
        <dbReference type="SAM" id="MobiDB-lite"/>
    </source>
</evidence>
<sequence length="1022" mass="112571">MSNLKKRNSNSSVDRAEDSQAIEKMQGSVGGKSGDTGSPDKATSEGDGVALKRTITLVNGVAIIVGTIIGSGIFVTPTGVIKEAGSVGLALIIWAVCGVFSTIGALCYAELGTTISKSGGDYAYILEVYGSLPAFLKLWIELLIIRPSSQYIVAFVFATYLLKPIFPDCPVPDSGAKLVACLCILVLTAVNCYSVKAATRVQDAFAAAKLFALGIIIIIGFVQIGKGDTEYLLPENAFKDTNTDIGKIGLALYSGLFAYGGWNYLNFVTEEMIEPFKNLPRAIIISLPIVTLVYVLTNLAYFTTLSPQKMLTSEAVAVDFGNYHLGVMAWIIPVFVGLSCFGSVNGSLFTSSSGHGFLCIVAVKTEQDVQCIMTLLYAFSNDIFSVINFFSFFNWLCIAMAIIGMMWLRYKKPELERPIKVNILLPISFVLACVFLIIVSICMTPVECAIGFAIILSGVPVYYFGVWWTNKPNLFHVLQQFSRSRARNINMVKKGKKEKKVKGAEKTAAKMEKKVSKRSKREETFLYSDLFFYNIKKNSWTKADVPNPPPRRCAHQAVVVSQAGGQLWVFGGEFASPDGEQFYHYKDLWVLHLATKTWEQIKATGGPSGRSGHRMVACKRQLVVFGGFHESTRDYVYYNDVYTFNLDTFTWTRIAPSGTAPSPRSGCQMTTTPEGGIIIYGGYSKVKVKKDVDKGSHHTDMFLLKNEGKEGQDKWAWSRMNSAGVRPTPRSGFSLAVGPNNRTVLFGGVYDEEDDESLEGDFYNDMYFYDMGKNRWFTGQLKGPKTEKKKRRKDKKAEEEGAGGEPGVEREAPQEPVEIVKEIVGEDGTVMTIKQVISPPSAQGGASDSESEEEEGSGAGGADAAMVEPCPRSNAMTTVKHGVLYVYGGMFEVGDRLFTLNDFYSVDLHKMDEWKVLVEMDPKTQEWLEESDSEGSSDESDEGATGGNDEEDESDDSEEESEEGEENDHPPVKPGEEYADYLSRTEEYWVKVSRANMGPEAKEKKVVKVARAMAKVLYDSLV</sequence>
<keyword evidence="3" id="KW-0813">Transport</keyword>
<evidence type="ECO:0000256" key="1">
    <source>
        <dbReference type="ARBA" id="ARBA00004651"/>
    </source>
</evidence>
<dbReference type="EMBL" id="SCEB01215678">
    <property type="protein sequence ID" value="RXM28299.1"/>
    <property type="molecule type" value="Genomic_DNA"/>
</dbReference>
<feature type="transmembrane region" description="Helical" evidence="10">
    <location>
        <begin position="87"/>
        <end position="109"/>
    </location>
</feature>